<dbReference type="InterPro" id="IPR001678">
    <property type="entry name" value="MeTrfase_RsmB-F_NOP2_dom"/>
</dbReference>
<dbReference type="AlphaFoldDB" id="A0A8J3CSI6"/>
<evidence type="ECO:0000256" key="3">
    <source>
        <dbReference type="ARBA" id="ARBA00022691"/>
    </source>
</evidence>
<gene>
    <name evidence="7" type="primary">sun</name>
    <name evidence="7" type="ORF">GCM10009069_27020</name>
</gene>
<dbReference type="SUPFAM" id="SSF53335">
    <property type="entry name" value="S-adenosyl-L-methionine-dependent methyltransferases"/>
    <property type="match status" value="1"/>
</dbReference>
<feature type="binding site" evidence="5">
    <location>
        <begin position="234"/>
        <end position="240"/>
    </location>
    <ligand>
        <name>S-adenosyl-L-methionine</name>
        <dbReference type="ChEBI" id="CHEBI:59789"/>
    </ligand>
</feature>
<dbReference type="InterPro" id="IPR049560">
    <property type="entry name" value="MeTrfase_RsmB-F_NOP2_cat"/>
</dbReference>
<organism evidence="7 8">
    <name type="scientific">Algimonas arctica</name>
    <dbReference type="NCBI Taxonomy" id="1479486"/>
    <lineage>
        <taxon>Bacteria</taxon>
        <taxon>Pseudomonadati</taxon>
        <taxon>Pseudomonadota</taxon>
        <taxon>Alphaproteobacteria</taxon>
        <taxon>Maricaulales</taxon>
        <taxon>Robiginitomaculaceae</taxon>
        <taxon>Algimonas</taxon>
    </lineage>
</organism>
<dbReference type="EMBL" id="BMZH01000015">
    <property type="protein sequence ID" value="GHB02864.1"/>
    <property type="molecule type" value="Genomic_DNA"/>
</dbReference>
<dbReference type="GO" id="GO:0006355">
    <property type="term" value="P:regulation of DNA-templated transcription"/>
    <property type="evidence" value="ECO:0007669"/>
    <property type="project" value="InterPro"/>
</dbReference>
<comment type="similarity">
    <text evidence="5">Belongs to the class I-like SAM-binding methyltransferase superfamily. RsmB/NOP family.</text>
</comment>
<protein>
    <submittedName>
        <fullName evidence="7">MFS transporter</fullName>
    </submittedName>
</protein>
<evidence type="ECO:0000259" key="6">
    <source>
        <dbReference type="PROSITE" id="PS51686"/>
    </source>
</evidence>
<sequence>MAVADVMGRGFRLESSLAKNPAIEGLDPRDRAFARAIGATTLRRLGQIDAVLAPLLKTPPPGRVQAYLQTAVAQMVFMDVAPHAAVGDTVTLVKADEKSEPFSGLVNAVLRKVAETGKADAAKIPPIRNFPGWLRSEWTRLYGKAAVRRMALLLATSPPLDLSVKNDPDGWAKKLGGTVVGGKTVRLDVIGNVTALEGFKEGEWWAQDISASLPARVLEQACGGFVGKRVADLCAAPGGKTMQLCAMGGDVTAFDLSEARTERLKRNLDRTQLDATIVMADLTEYTPEKTFDAVLLDAPCSSTGTFRRHPDVIHNRRERDITPLTRLQDTLLKHAAKCVSPGGTLLYSVCSLQEREAADRVRKFLKAMPDFGLVKLAPIPGLDLPEGRIDGGMIRLLPSESPDGRGMDGFFIAVLRRADKTDAKET</sequence>
<proteinExistence type="inferred from homology"/>
<evidence type="ECO:0000256" key="5">
    <source>
        <dbReference type="PROSITE-ProRule" id="PRU01023"/>
    </source>
</evidence>
<dbReference type="InterPro" id="IPR035926">
    <property type="entry name" value="NusB-like_sf"/>
</dbReference>
<dbReference type="InterPro" id="IPR023267">
    <property type="entry name" value="RCMT"/>
</dbReference>
<dbReference type="PROSITE" id="PS51686">
    <property type="entry name" value="SAM_MT_RSMB_NOP"/>
    <property type="match status" value="1"/>
</dbReference>
<evidence type="ECO:0000313" key="8">
    <source>
        <dbReference type="Proteomes" id="UP000634004"/>
    </source>
</evidence>
<keyword evidence="4 5" id="KW-0694">RNA-binding</keyword>
<feature type="active site" description="Nucleophile" evidence="5">
    <location>
        <position position="350"/>
    </location>
</feature>
<dbReference type="GO" id="GO:0008173">
    <property type="term" value="F:RNA methyltransferase activity"/>
    <property type="evidence" value="ECO:0007669"/>
    <property type="project" value="InterPro"/>
</dbReference>
<dbReference type="CDD" id="cd02440">
    <property type="entry name" value="AdoMet_MTases"/>
    <property type="match status" value="1"/>
</dbReference>
<dbReference type="PRINTS" id="PR02008">
    <property type="entry name" value="RCMTFAMILY"/>
</dbReference>
<dbReference type="GO" id="GO:0003723">
    <property type="term" value="F:RNA binding"/>
    <property type="evidence" value="ECO:0007669"/>
    <property type="project" value="UniProtKB-UniRule"/>
</dbReference>
<feature type="binding site" evidence="5">
    <location>
        <position position="281"/>
    </location>
    <ligand>
        <name>S-adenosyl-L-methionine</name>
        <dbReference type="ChEBI" id="CHEBI:59789"/>
    </ligand>
</feature>
<feature type="domain" description="SAM-dependent MTase RsmB/NOP-type" evidence="6">
    <location>
        <begin position="122"/>
        <end position="418"/>
    </location>
</feature>
<evidence type="ECO:0000313" key="7">
    <source>
        <dbReference type="EMBL" id="GHB02864.1"/>
    </source>
</evidence>
<dbReference type="Gene3D" id="3.40.50.150">
    <property type="entry name" value="Vaccinia Virus protein VP39"/>
    <property type="match status" value="1"/>
</dbReference>
<evidence type="ECO:0000256" key="4">
    <source>
        <dbReference type="ARBA" id="ARBA00022884"/>
    </source>
</evidence>
<accession>A0A8J3CSI6</accession>
<dbReference type="Proteomes" id="UP000634004">
    <property type="component" value="Unassembled WGS sequence"/>
</dbReference>
<dbReference type="InterPro" id="IPR006027">
    <property type="entry name" value="NusB_RsmB_TIM44"/>
</dbReference>
<reference evidence="7" key="1">
    <citation type="journal article" date="2014" name="Int. J. Syst. Evol. Microbiol.">
        <title>Complete genome sequence of Corynebacterium casei LMG S-19264T (=DSM 44701T), isolated from a smear-ripened cheese.</title>
        <authorList>
            <consortium name="US DOE Joint Genome Institute (JGI-PGF)"/>
            <person name="Walter F."/>
            <person name="Albersmeier A."/>
            <person name="Kalinowski J."/>
            <person name="Ruckert C."/>
        </authorList>
    </citation>
    <scope>NUCLEOTIDE SEQUENCE</scope>
    <source>
        <strain evidence="7">KCTC 32513</strain>
    </source>
</reference>
<comment type="caution">
    <text evidence="7">The sequence shown here is derived from an EMBL/GenBank/DDBJ whole genome shotgun (WGS) entry which is preliminary data.</text>
</comment>
<dbReference type="Pfam" id="PF01189">
    <property type="entry name" value="Methyltr_RsmB-F"/>
    <property type="match status" value="1"/>
</dbReference>
<keyword evidence="8" id="KW-1185">Reference proteome</keyword>
<reference evidence="7" key="2">
    <citation type="submission" date="2020-09" db="EMBL/GenBank/DDBJ databases">
        <authorList>
            <person name="Sun Q."/>
            <person name="Kim S."/>
        </authorList>
    </citation>
    <scope>NUCLEOTIDE SEQUENCE</scope>
    <source>
        <strain evidence="7">KCTC 32513</strain>
    </source>
</reference>
<dbReference type="InterPro" id="IPR029063">
    <property type="entry name" value="SAM-dependent_MTases_sf"/>
</dbReference>
<keyword evidence="1 5" id="KW-0489">Methyltransferase</keyword>
<dbReference type="GO" id="GO:0001510">
    <property type="term" value="P:RNA methylation"/>
    <property type="evidence" value="ECO:0007669"/>
    <property type="project" value="InterPro"/>
</dbReference>
<dbReference type="Gene3D" id="1.10.940.10">
    <property type="entry name" value="NusB-like"/>
    <property type="match status" value="1"/>
</dbReference>
<dbReference type="PANTHER" id="PTHR22807:SF61">
    <property type="entry name" value="NOL1_NOP2_SUN FAMILY PROTEIN _ ANTITERMINATION NUSB DOMAIN-CONTAINING PROTEIN"/>
    <property type="match status" value="1"/>
</dbReference>
<keyword evidence="2 5" id="KW-0808">Transferase</keyword>
<evidence type="ECO:0000256" key="2">
    <source>
        <dbReference type="ARBA" id="ARBA00022679"/>
    </source>
</evidence>
<dbReference type="SUPFAM" id="SSF48013">
    <property type="entry name" value="NusB-like"/>
    <property type="match status" value="1"/>
</dbReference>
<feature type="binding site" evidence="5">
    <location>
        <position position="297"/>
    </location>
    <ligand>
        <name>S-adenosyl-L-methionine</name>
        <dbReference type="ChEBI" id="CHEBI:59789"/>
    </ligand>
</feature>
<dbReference type="Pfam" id="PF01029">
    <property type="entry name" value="NusB"/>
    <property type="match status" value="1"/>
</dbReference>
<evidence type="ECO:0000256" key="1">
    <source>
        <dbReference type="ARBA" id="ARBA00022603"/>
    </source>
</evidence>
<keyword evidence="3 5" id="KW-0949">S-adenosyl-L-methionine</keyword>
<name>A0A8J3CSI6_9PROT</name>
<feature type="binding site" evidence="5">
    <location>
        <position position="255"/>
    </location>
    <ligand>
        <name>S-adenosyl-L-methionine</name>
        <dbReference type="ChEBI" id="CHEBI:59789"/>
    </ligand>
</feature>
<dbReference type="PANTHER" id="PTHR22807">
    <property type="entry name" value="NOP2 YEAST -RELATED NOL1/NOP2/FMU SUN DOMAIN-CONTAINING"/>
    <property type="match status" value="1"/>
</dbReference>